<reference evidence="2 3" key="1">
    <citation type="journal article" date="2016" name="Environ. Microbiol.">
        <title>Genomic resolution of a cold subsurface aquifer community provides metabolic insights for novel microbes adapted to high CO concentrations.</title>
        <authorList>
            <person name="Probst A.J."/>
            <person name="Castelle C.J."/>
            <person name="Singh A."/>
            <person name="Brown C.T."/>
            <person name="Anantharaman K."/>
            <person name="Sharon I."/>
            <person name="Hug L.A."/>
            <person name="Burstein D."/>
            <person name="Emerson J.B."/>
            <person name="Thomas B.C."/>
            <person name="Banfield J.F."/>
        </authorList>
    </citation>
    <scope>NUCLEOTIDE SEQUENCE [LARGE SCALE GENOMIC DNA]</scope>
    <source>
        <strain evidence="2">CG1_02_37_44</strain>
    </source>
</reference>
<name>A0A1J4T5A0_9BACT</name>
<sequence length="271" mass="30369">MKKVFLAVFIGIVILFSSLSANAITYNKFNIPGDFPGNFRIDFLGTEFLVVSNISGNFSNKSTIYFSVNNDLDCDGIYGITVNQAGFNFVNIEIPAFSWIFDVFAIGDGVGTFNSNTGDWILDIPVLFREKFTFDWYLDFFIPLHLTTQNVYIPDSFYTDKFGNPIVPAHWTTSAYQMIMNQNNPECGNLGLVAAGKVPTLKELENYNWGLVDNYYIGIAYNALYGGGNYVFANQMYEFHIKGNDPVSSVPEPSTALLLVTGVVLLFLKRR</sequence>
<dbReference type="STRING" id="1805146.AUJ27_03200"/>
<accession>A0A1J4T5A0</accession>
<feature type="chain" id="PRO_5012927242" description="PEP-CTERM protein-sorting domain-containing protein" evidence="1">
    <location>
        <begin position="24"/>
        <end position="271"/>
    </location>
</feature>
<dbReference type="NCBIfam" id="TIGR02595">
    <property type="entry name" value="PEP_CTERM"/>
    <property type="match status" value="1"/>
</dbReference>
<dbReference type="InterPro" id="IPR013424">
    <property type="entry name" value="Ice-binding_C"/>
</dbReference>
<dbReference type="AlphaFoldDB" id="A0A1J4T5A0"/>
<protein>
    <recommendedName>
        <fullName evidence="4">PEP-CTERM protein-sorting domain-containing protein</fullName>
    </recommendedName>
</protein>
<proteinExistence type="predicted"/>
<evidence type="ECO:0000256" key="1">
    <source>
        <dbReference type="SAM" id="SignalP"/>
    </source>
</evidence>
<dbReference type="EMBL" id="MNUU01000062">
    <property type="protein sequence ID" value="OIO06978.1"/>
    <property type="molecule type" value="Genomic_DNA"/>
</dbReference>
<feature type="signal peptide" evidence="1">
    <location>
        <begin position="1"/>
        <end position="23"/>
    </location>
</feature>
<keyword evidence="1" id="KW-0732">Signal</keyword>
<organism evidence="2 3">
    <name type="scientific">Candidatus Falkowbacteria bacterium CG1_02_37_44</name>
    <dbReference type="NCBI Taxonomy" id="1805146"/>
    <lineage>
        <taxon>Bacteria</taxon>
        <taxon>Candidatus Falkowiibacteriota</taxon>
    </lineage>
</organism>
<evidence type="ECO:0008006" key="4">
    <source>
        <dbReference type="Google" id="ProtNLM"/>
    </source>
</evidence>
<comment type="caution">
    <text evidence="2">The sequence shown here is derived from an EMBL/GenBank/DDBJ whole genome shotgun (WGS) entry which is preliminary data.</text>
</comment>
<gene>
    <name evidence="2" type="ORF">AUJ27_03200</name>
</gene>
<evidence type="ECO:0000313" key="3">
    <source>
        <dbReference type="Proteomes" id="UP000183192"/>
    </source>
</evidence>
<evidence type="ECO:0000313" key="2">
    <source>
        <dbReference type="EMBL" id="OIO06978.1"/>
    </source>
</evidence>
<dbReference type="Proteomes" id="UP000183192">
    <property type="component" value="Unassembled WGS sequence"/>
</dbReference>